<dbReference type="EnsemblPlants" id="AET3Gv20954200.28">
    <property type="protein sequence ID" value="AET3Gv20954200.28"/>
    <property type="gene ID" value="AET3Gv20954200"/>
</dbReference>
<reference evidence="2" key="4">
    <citation type="submission" date="2019-03" db="UniProtKB">
        <authorList>
            <consortium name="EnsemblPlants"/>
        </authorList>
    </citation>
    <scope>IDENTIFICATION</scope>
</reference>
<name>A0A453GC53_AEGTS</name>
<dbReference type="Gramene" id="AET3Gv20954200.28">
    <property type="protein sequence ID" value="AET3Gv20954200.28"/>
    <property type="gene ID" value="AET3Gv20954200"/>
</dbReference>
<dbReference type="GO" id="GO:0005737">
    <property type="term" value="C:cytoplasm"/>
    <property type="evidence" value="ECO:0007669"/>
    <property type="project" value="TreeGrafter"/>
</dbReference>
<dbReference type="Gramene" id="AET3Gv20954200.27">
    <property type="protein sequence ID" value="AET3Gv20954200.27"/>
    <property type="gene ID" value="AET3Gv20954200"/>
</dbReference>
<dbReference type="Gene3D" id="1.20.120.1240">
    <property type="entry name" value="Dynamin, middle domain"/>
    <property type="match status" value="1"/>
</dbReference>
<organism evidence="2 3">
    <name type="scientific">Aegilops tauschii subsp. strangulata</name>
    <name type="common">Goatgrass</name>
    <dbReference type="NCBI Taxonomy" id="200361"/>
    <lineage>
        <taxon>Eukaryota</taxon>
        <taxon>Viridiplantae</taxon>
        <taxon>Streptophyta</taxon>
        <taxon>Embryophyta</taxon>
        <taxon>Tracheophyta</taxon>
        <taxon>Spermatophyta</taxon>
        <taxon>Magnoliopsida</taxon>
        <taxon>Liliopsida</taxon>
        <taxon>Poales</taxon>
        <taxon>Poaceae</taxon>
        <taxon>BOP clade</taxon>
        <taxon>Pooideae</taxon>
        <taxon>Triticodae</taxon>
        <taxon>Triticeae</taxon>
        <taxon>Triticinae</taxon>
        <taxon>Aegilops</taxon>
    </lineage>
</organism>
<sequence length="213" mass="23935">MVQHIRTILPGLKARISSQLTAIAKEHAFYGDPVESKAGQGAKLLNILAKYCDAFSSMVEGKNEDISTIELSGGARIHYIFQSIFVKSLEGVDPCEDVTDEDIRMAIQNATGPRSALFVPEVPFEVLVRRQISRLLDPSLQCADFIYEELVKMSHRCLCNELQQFPILRRSMDEVIGKFLRDGLKPAQDMIAHIIEMEVNTVLPYKDSTNKHV</sequence>
<dbReference type="AlphaFoldDB" id="A0A453GC53"/>
<dbReference type="Proteomes" id="UP000015105">
    <property type="component" value="Chromosome 3D"/>
</dbReference>
<evidence type="ECO:0000259" key="1">
    <source>
        <dbReference type="Pfam" id="PF01031"/>
    </source>
</evidence>
<dbReference type="GO" id="GO:0008017">
    <property type="term" value="F:microtubule binding"/>
    <property type="evidence" value="ECO:0007669"/>
    <property type="project" value="TreeGrafter"/>
</dbReference>
<protein>
    <recommendedName>
        <fullName evidence="1">Dynamin stalk domain-containing protein</fullName>
    </recommendedName>
</protein>
<reference evidence="3" key="1">
    <citation type="journal article" date="2014" name="Science">
        <title>Ancient hybridizations among the ancestral genomes of bread wheat.</title>
        <authorList>
            <consortium name="International Wheat Genome Sequencing Consortium,"/>
            <person name="Marcussen T."/>
            <person name="Sandve S.R."/>
            <person name="Heier L."/>
            <person name="Spannagl M."/>
            <person name="Pfeifer M."/>
            <person name="Jakobsen K.S."/>
            <person name="Wulff B.B."/>
            <person name="Steuernagel B."/>
            <person name="Mayer K.F."/>
            <person name="Olsen O.A."/>
        </authorList>
    </citation>
    <scope>NUCLEOTIDE SEQUENCE [LARGE SCALE GENOMIC DNA]</scope>
    <source>
        <strain evidence="3">cv. AL8/78</strain>
    </source>
</reference>
<dbReference type="InterPro" id="IPR000375">
    <property type="entry name" value="Dynamin_stalk"/>
</dbReference>
<dbReference type="EnsemblPlants" id="AET3Gv20954200.27">
    <property type="protein sequence ID" value="AET3Gv20954200.27"/>
    <property type="gene ID" value="AET3Gv20954200"/>
</dbReference>
<reference evidence="3" key="2">
    <citation type="journal article" date="2017" name="Nat. Plants">
        <title>The Aegilops tauschii genome reveals multiple impacts of transposons.</title>
        <authorList>
            <person name="Zhao G."/>
            <person name="Zou C."/>
            <person name="Li K."/>
            <person name="Wang K."/>
            <person name="Li T."/>
            <person name="Gao L."/>
            <person name="Zhang X."/>
            <person name="Wang H."/>
            <person name="Yang Z."/>
            <person name="Liu X."/>
            <person name="Jiang W."/>
            <person name="Mao L."/>
            <person name="Kong X."/>
            <person name="Jiao Y."/>
            <person name="Jia J."/>
        </authorList>
    </citation>
    <scope>NUCLEOTIDE SEQUENCE [LARGE SCALE GENOMIC DNA]</scope>
    <source>
        <strain evidence="3">cv. AL8/78</strain>
    </source>
</reference>
<evidence type="ECO:0000313" key="2">
    <source>
        <dbReference type="EnsemblPlants" id="AET3Gv20954200.27"/>
    </source>
</evidence>
<dbReference type="GO" id="GO:0016020">
    <property type="term" value="C:membrane"/>
    <property type="evidence" value="ECO:0007669"/>
    <property type="project" value="TreeGrafter"/>
</dbReference>
<dbReference type="Pfam" id="PF01031">
    <property type="entry name" value="Dynamin_M"/>
    <property type="match status" value="1"/>
</dbReference>
<evidence type="ECO:0000313" key="3">
    <source>
        <dbReference type="Proteomes" id="UP000015105"/>
    </source>
</evidence>
<dbReference type="GO" id="GO:0003924">
    <property type="term" value="F:GTPase activity"/>
    <property type="evidence" value="ECO:0007669"/>
    <property type="project" value="TreeGrafter"/>
</dbReference>
<proteinExistence type="predicted"/>
<reference evidence="2" key="3">
    <citation type="journal article" date="2017" name="Nature">
        <title>Genome sequence of the progenitor of the wheat D genome Aegilops tauschii.</title>
        <authorList>
            <person name="Luo M.C."/>
            <person name="Gu Y.Q."/>
            <person name="Puiu D."/>
            <person name="Wang H."/>
            <person name="Twardziok S.O."/>
            <person name="Deal K.R."/>
            <person name="Huo N."/>
            <person name="Zhu T."/>
            <person name="Wang L."/>
            <person name="Wang Y."/>
            <person name="McGuire P.E."/>
            <person name="Liu S."/>
            <person name="Long H."/>
            <person name="Ramasamy R.K."/>
            <person name="Rodriguez J.C."/>
            <person name="Van S.L."/>
            <person name="Yuan L."/>
            <person name="Wang Z."/>
            <person name="Xia Z."/>
            <person name="Xiao L."/>
            <person name="Anderson O.D."/>
            <person name="Ouyang S."/>
            <person name="Liang Y."/>
            <person name="Zimin A.V."/>
            <person name="Pertea G."/>
            <person name="Qi P."/>
            <person name="Bennetzen J.L."/>
            <person name="Dai X."/>
            <person name="Dawson M.W."/>
            <person name="Muller H.G."/>
            <person name="Kugler K."/>
            <person name="Rivarola-Duarte L."/>
            <person name="Spannagl M."/>
            <person name="Mayer K.F.X."/>
            <person name="Lu F.H."/>
            <person name="Bevan M.W."/>
            <person name="Leroy P."/>
            <person name="Li P."/>
            <person name="You F.M."/>
            <person name="Sun Q."/>
            <person name="Liu Z."/>
            <person name="Lyons E."/>
            <person name="Wicker T."/>
            <person name="Salzberg S.L."/>
            <person name="Devos K.M."/>
            <person name="Dvorak J."/>
        </authorList>
    </citation>
    <scope>NUCLEOTIDE SEQUENCE [LARGE SCALE GENOMIC DNA]</scope>
    <source>
        <strain evidence="2">cv. AL8/78</strain>
    </source>
</reference>
<dbReference type="PANTHER" id="PTHR11566:SF21">
    <property type="entry name" value="DYNAMIN RELATED PROTEIN 1, ISOFORM A"/>
    <property type="match status" value="1"/>
</dbReference>
<keyword evidence="3" id="KW-1185">Reference proteome</keyword>
<dbReference type="PANTHER" id="PTHR11566">
    <property type="entry name" value="DYNAMIN"/>
    <property type="match status" value="1"/>
</dbReference>
<accession>A0A453GC53</accession>
<dbReference type="InterPro" id="IPR022812">
    <property type="entry name" value="Dynamin"/>
</dbReference>
<dbReference type="GO" id="GO:0005874">
    <property type="term" value="C:microtubule"/>
    <property type="evidence" value="ECO:0007669"/>
    <property type="project" value="TreeGrafter"/>
</dbReference>
<reference evidence="2" key="5">
    <citation type="journal article" date="2021" name="G3 (Bethesda)">
        <title>Aegilops tauschii genome assembly Aet v5.0 features greater sequence contiguity and improved annotation.</title>
        <authorList>
            <person name="Wang L."/>
            <person name="Zhu T."/>
            <person name="Rodriguez J.C."/>
            <person name="Deal K.R."/>
            <person name="Dubcovsky J."/>
            <person name="McGuire P.E."/>
            <person name="Lux T."/>
            <person name="Spannagl M."/>
            <person name="Mayer K.F.X."/>
            <person name="Baldrich P."/>
            <person name="Meyers B.C."/>
            <person name="Huo N."/>
            <person name="Gu Y.Q."/>
            <person name="Zhou H."/>
            <person name="Devos K.M."/>
            <person name="Bennetzen J.L."/>
            <person name="Unver T."/>
            <person name="Budak H."/>
            <person name="Gulick P.J."/>
            <person name="Galiba G."/>
            <person name="Kalapos B."/>
            <person name="Nelson D.R."/>
            <person name="Li P."/>
            <person name="You F.M."/>
            <person name="Luo M.C."/>
            <person name="Dvorak J."/>
        </authorList>
    </citation>
    <scope>NUCLEOTIDE SEQUENCE [LARGE SCALE GENOMIC DNA]</scope>
    <source>
        <strain evidence="2">cv. AL8/78</strain>
    </source>
</reference>
<feature type="domain" description="Dynamin stalk" evidence="1">
    <location>
        <begin position="2"/>
        <end position="202"/>
    </location>
</feature>